<dbReference type="Gene3D" id="3.30.565.10">
    <property type="entry name" value="Histidine kinase-like ATPase, C-terminal domain"/>
    <property type="match status" value="1"/>
</dbReference>
<dbReference type="SMART" id="SM00091">
    <property type="entry name" value="PAS"/>
    <property type="match status" value="3"/>
</dbReference>
<dbReference type="SUPFAM" id="SSF55785">
    <property type="entry name" value="PYP-like sensor domain (PAS domain)"/>
    <property type="match status" value="4"/>
</dbReference>
<organism evidence="11 12">
    <name type="scientific">Halobellus salinus</name>
    <dbReference type="NCBI Taxonomy" id="931585"/>
    <lineage>
        <taxon>Archaea</taxon>
        <taxon>Methanobacteriati</taxon>
        <taxon>Methanobacteriota</taxon>
        <taxon>Stenosarchaea group</taxon>
        <taxon>Halobacteria</taxon>
        <taxon>Halobacteriales</taxon>
        <taxon>Haloferacaceae</taxon>
        <taxon>Halobellus</taxon>
    </lineage>
</organism>
<dbReference type="InterPro" id="IPR013656">
    <property type="entry name" value="PAS_4"/>
</dbReference>
<dbReference type="Pfam" id="PF02518">
    <property type="entry name" value="HATPase_c"/>
    <property type="match status" value="1"/>
</dbReference>
<dbReference type="Pfam" id="PF08447">
    <property type="entry name" value="PAS_3"/>
    <property type="match status" value="1"/>
</dbReference>
<dbReference type="InterPro" id="IPR001789">
    <property type="entry name" value="Sig_transdc_resp-reg_receiver"/>
</dbReference>
<evidence type="ECO:0000256" key="6">
    <source>
        <dbReference type="PROSITE-ProRule" id="PRU00169"/>
    </source>
</evidence>
<dbReference type="InterPro" id="IPR000700">
    <property type="entry name" value="PAS-assoc_C"/>
</dbReference>
<dbReference type="PROSITE" id="PS50110">
    <property type="entry name" value="RESPONSE_REGULATORY"/>
    <property type="match status" value="1"/>
</dbReference>
<evidence type="ECO:0000259" key="10">
    <source>
        <dbReference type="PROSITE" id="PS50113"/>
    </source>
</evidence>
<dbReference type="NCBIfam" id="TIGR00229">
    <property type="entry name" value="sensory_box"/>
    <property type="match status" value="2"/>
</dbReference>
<dbReference type="SMART" id="SM00448">
    <property type="entry name" value="REC"/>
    <property type="match status" value="1"/>
</dbReference>
<dbReference type="CDD" id="cd00075">
    <property type="entry name" value="HATPase"/>
    <property type="match status" value="1"/>
</dbReference>
<dbReference type="GO" id="GO:0000155">
    <property type="term" value="F:phosphorelay sensor kinase activity"/>
    <property type="evidence" value="ECO:0007669"/>
    <property type="project" value="InterPro"/>
</dbReference>
<dbReference type="EC" id="2.7.13.3" evidence="2"/>
<dbReference type="Gene3D" id="3.30.450.20">
    <property type="entry name" value="PAS domain"/>
    <property type="match status" value="4"/>
</dbReference>
<dbReference type="AlphaFoldDB" id="A0A830E6P6"/>
<dbReference type="EMBL" id="BMOC01000001">
    <property type="protein sequence ID" value="GGI94296.1"/>
    <property type="molecule type" value="Genomic_DNA"/>
</dbReference>
<dbReference type="Pfam" id="PF00072">
    <property type="entry name" value="Response_reg"/>
    <property type="match status" value="1"/>
</dbReference>
<evidence type="ECO:0000313" key="12">
    <source>
        <dbReference type="Proteomes" id="UP000653099"/>
    </source>
</evidence>
<feature type="domain" description="PAS" evidence="9">
    <location>
        <begin position="128"/>
        <end position="201"/>
    </location>
</feature>
<feature type="domain" description="PAC" evidence="10">
    <location>
        <begin position="453"/>
        <end position="504"/>
    </location>
</feature>
<keyword evidence="4" id="KW-0808">Transferase</keyword>
<dbReference type="PROSITE" id="PS50113">
    <property type="entry name" value="PAC"/>
    <property type="match status" value="1"/>
</dbReference>
<protein>
    <recommendedName>
        <fullName evidence="2">histidine kinase</fullName>
        <ecNumber evidence="2">2.7.13.3</ecNumber>
    </recommendedName>
</protein>
<dbReference type="PANTHER" id="PTHR43304:SF1">
    <property type="entry name" value="PAC DOMAIN-CONTAINING PROTEIN"/>
    <property type="match status" value="1"/>
</dbReference>
<dbReference type="InterPro" id="IPR036097">
    <property type="entry name" value="HisK_dim/P_sf"/>
</dbReference>
<feature type="modified residue" description="4-aspartylphosphate" evidence="6">
    <location>
        <position position="48"/>
    </location>
</feature>
<dbReference type="PROSITE" id="PS50112">
    <property type="entry name" value="PAS"/>
    <property type="match status" value="1"/>
</dbReference>
<dbReference type="Pfam" id="PF00512">
    <property type="entry name" value="HisKA"/>
    <property type="match status" value="1"/>
</dbReference>
<dbReference type="Pfam" id="PF08448">
    <property type="entry name" value="PAS_4"/>
    <property type="match status" value="2"/>
</dbReference>
<evidence type="ECO:0000256" key="5">
    <source>
        <dbReference type="ARBA" id="ARBA00022777"/>
    </source>
</evidence>
<comment type="caution">
    <text evidence="11">The sequence shown here is derived from an EMBL/GenBank/DDBJ whole genome shotgun (WGS) entry which is preliminary data.</text>
</comment>
<dbReference type="InterPro" id="IPR000014">
    <property type="entry name" value="PAS"/>
</dbReference>
<dbReference type="InterPro" id="IPR013655">
    <property type="entry name" value="PAS_fold_3"/>
</dbReference>
<dbReference type="PANTHER" id="PTHR43304">
    <property type="entry name" value="PHYTOCHROME-LIKE PROTEIN CPH1"/>
    <property type="match status" value="1"/>
</dbReference>
<dbReference type="InterPro" id="IPR011006">
    <property type="entry name" value="CheY-like_superfamily"/>
</dbReference>
<feature type="domain" description="Histidine kinase" evidence="7">
    <location>
        <begin position="674"/>
        <end position="862"/>
    </location>
</feature>
<dbReference type="InterPro" id="IPR035965">
    <property type="entry name" value="PAS-like_dom_sf"/>
</dbReference>
<keyword evidence="3 6" id="KW-0597">Phosphoprotein</keyword>
<dbReference type="PROSITE" id="PS50109">
    <property type="entry name" value="HIS_KIN"/>
    <property type="match status" value="1"/>
</dbReference>
<feature type="domain" description="Response regulatory" evidence="8">
    <location>
        <begin position="1"/>
        <end position="113"/>
    </location>
</feature>
<accession>A0A830E6P6</accession>
<dbReference type="SUPFAM" id="SSF55874">
    <property type="entry name" value="ATPase domain of HSP90 chaperone/DNA topoisomerase II/histidine kinase"/>
    <property type="match status" value="1"/>
</dbReference>
<reference evidence="11" key="2">
    <citation type="submission" date="2020-09" db="EMBL/GenBank/DDBJ databases">
        <authorList>
            <person name="Sun Q."/>
            <person name="Ohkuma M."/>
        </authorList>
    </citation>
    <scope>NUCLEOTIDE SEQUENCE</scope>
    <source>
        <strain evidence="11">JCM 14359</strain>
    </source>
</reference>
<dbReference type="PRINTS" id="PR00344">
    <property type="entry name" value="BCTRLSENSOR"/>
</dbReference>
<evidence type="ECO:0000256" key="1">
    <source>
        <dbReference type="ARBA" id="ARBA00000085"/>
    </source>
</evidence>
<dbReference type="InterPro" id="IPR052162">
    <property type="entry name" value="Sensor_kinase/Photoreceptor"/>
</dbReference>
<dbReference type="Gene3D" id="1.10.287.130">
    <property type="match status" value="1"/>
</dbReference>
<evidence type="ECO:0000256" key="3">
    <source>
        <dbReference type="ARBA" id="ARBA00022553"/>
    </source>
</evidence>
<dbReference type="SMART" id="SM00388">
    <property type="entry name" value="HisKA"/>
    <property type="match status" value="1"/>
</dbReference>
<dbReference type="Gene3D" id="2.10.70.100">
    <property type="match status" value="1"/>
</dbReference>
<sequence>MDDEPEFADLAAEFLERQDDRFVVETASGAGEGKQRLAAADFDCVVSDYDMPATNGIEFLTAVRAEHPDLPFVLFTGQGSENVAGDAISAGVTDYLQKGSGTDQYELLANRITNAVSQVRAERRLDEERRRFQALFENLSQAVVDVEWDGGTPVVEHVNPSFTQVFGYAADDIVGESLDEYVIPDADSDEIDRLNRRVQAESGLYSEEVTRSTADGTRRFLLQTAMYADGSGAFAVYTDITERKHHEREVERQNTRLQALFENFPEPTVAYAFQDGDPSVIDVNEAFTRRFGQDAAAATGECVDDLLVSPENREEARRLNDRVLAGDMVDEEVRRRTPEGVGDFRFRNVSVPDNNDIDGYCVYADITTYKRRERELERQNDLFRKAQAIADVGAWEYDIVADELTWSEQMYEIHGCPADREVTVENAIRSYHPDDRSLVRDALTDAVERGESFDVNARIRTSAGGCRWVRLRGDPQTEAGSRVRVRGTVQNITEHRDRELELQRERDRYQSLFENNPLTIWEEDFSGAVTHLEEIASDVDDVESYLLENPEEISRLMERVEVIGVNQNAVEYYDASSKEALIDNLDELFGDGITEVLAAEWAAVADGKTRFRAEVTGRKLSGETHRELVDMFVPAESADDYSRVYVIGTDITEQKRRERELERQNERLDAFASVVSHDLRNPLGVATGRLELAREACDSSHLDAVADAHDRMAALIDDLLGLARQGDPVGVTEPVDLGSMPERCWETVASADATLRVETDTSIRADPSRLRQLFENLYRNAVEHAGPDVTVTIGELDDGFYVGDNGPGIPEDGREDAFEAGYSTTDEGTGFGLSIVEEIAEAHGWEVAATGGTDGGARFEVTGVSFADE</sequence>
<keyword evidence="5" id="KW-0418">Kinase</keyword>
<name>A0A830E6P6_9EURY</name>
<dbReference type="SUPFAM" id="SSF52172">
    <property type="entry name" value="CheY-like"/>
    <property type="match status" value="1"/>
</dbReference>
<gene>
    <name evidence="11" type="ORF">GCM10008995_00600</name>
</gene>
<dbReference type="InterPro" id="IPR036890">
    <property type="entry name" value="HATPase_C_sf"/>
</dbReference>
<dbReference type="Gene3D" id="3.40.50.2300">
    <property type="match status" value="1"/>
</dbReference>
<dbReference type="CDD" id="cd00156">
    <property type="entry name" value="REC"/>
    <property type="match status" value="1"/>
</dbReference>
<dbReference type="SUPFAM" id="SSF47384">
    <property type="entry name" value="Homodimeric domain of signal transducing histidine kinase"/>
    <property type="match status" value="1"/>
</dbReference>
<dbReference type="SMART" id="SM00387">
    <property type="entry name" value="HATPase_c"/>
    <property type="match status" value="1"/>
</dbReference>
<proteinExistence type="predicted"/>
<comment type="catalytic activity">
    <reaction evidence="1">
        <text>ATP + protein L-histidine = ADP + protein N-phospho-L-histidine.</text>
        <dbReference type="EC" id="2.7.13.3"/>
    </reaction>
</comment>
<evidence type="ECO:0000256" key="4">
    <source>
        <dbReference type="ARBA" id="ARBA00022679"/>
    </source>
</evidence>
<evidence type="ECO:0000256" key="2">
    <source>
        <dbReference type="ARBA" id="ARBA00012438"/>
    </source>
</evidence>
<dbReference type="InterPro" id="IPR003594">
    <property type="entry name" value="HATPase_dom"/>
</dbReference>
<evidence type="ECO:0000259" key="7">
    <source>
        <dbReference type="PROSITE" id="PS50109"/>
    </source>
</evidence>
<evidence type="ECO:0000259" key="8">
    <source>
        <dbReference type="PROSITE" id="PS50110"/>
    </source>
</evidence>
<evidence type="ECO:0000313" key="11">
    <source>
        <dbReference type="EMBL" id="GGI94296.1"/>
    </source>
</evidence>
<dbReference type="Proteomes" id="UP000653099">
    <property type="component" value="Unassembled WGS sequence"/>
</dbReference>
<keyword evidence="12" id="KW-1185">Reference proteome</keyword>
<dbReference type="InterPro" id="IPR004358">
    <property type="entry name" value="Sig_transdc_His_kin-like_C"/>
</dbReference>
<dbReference type="CDD" id="cd00130">
    <property type="entry name" value="PAS"/>
    <property type="match status" value="2"/>
</dbReference>
<dbReference type="InterPro" id="IPR005467">
    <property type="entry name" value="His_kinase_dom"/>
</dbReference>
<reference evidence="11" key="1">
    <citation type="journal article" date="2014" name="Int. J. Syst. Evol. Microbiol.">
        <title>Complete genome sequence of Corynebacterium casei LMG S-19264T (=DSM 44701T), isolated from a smear-ripened cheese.</title>
        <authorList>
            <consortium name="US DOE Joint Genome Institute (JGI-PGF)"/>
            <person name="Walter F."/>
            <person name="Albersmeier A."/>
            <person name="Kalinowski J."/>
            <person name="Ruckert C."/>
        </authorList>
    </citation>
    <scope>NUCLEOTIDE SEQUENCE</scope>
    <source>
        <strain evidence="11">JCM 14359</strain>
    </source>
</reference>
<dbReference type="InterPro" id="IPR003661">
    <property type="entry name" value="HisK_dim/P_dom"/>
</dbReference>
<evidence type="ECO:0000259" key="9">
    <source>
        <dbReference type="PROSITE" id="PS50112"/>
    </source>
</evidence>
<dbReference type="CDD" id="cd00082">
    <property type="entry name" value="HisKA"/>
    <property type="match status" value="1"/>
</dbReference>